<dbReference type="InterPro" id="IPR036047">
    <property type="entry name" value="F-box-like_dom_sf"/>
</dbReference>
<evidence type="ECO:0000313" key="1">
    <source>
        <dbReference type="EMBL" id="KAJ1353792.1"/>
    </source>
</evidence>
<dbReference type="CDD" id="cd09917">
    <property type="entry name" value="F-box_SF"/>
    <property type="match status" value="1"/>
</dbReference>
<protein>
    <recommendedName>
        <fullName evidence="3">F-box domain-containing protein</fullName>
    </recommendedName>
</protein>
<name>A0AAD5M802_PARTN</name>
<sequence>MASTYFPLPDDIVLSILLLLDGKNVRSFGNTCRRFSGLPYYLTTCAATSRYTKRGQARSGQLNARRRAQQHLALQTVVKSIQRGSLHLDDARFNVSLCKALRDECLRTERSALQRIALQQNLRDHSTYTFCKGHRVYPFQLHV</sequence>
<dbReference type="EMBL" id="JAHQIW010001840">
    <property type="protein sequence ID" value="KAJ1353792.1"/>
    <property type="molecule type" value="Genomic_DNA"/>
</dbReference>
<evidence type="ECO:0000313" key="2">
    <source>
        <dbReference type="Proteomes" id="UP001196413"/>
    </source>
</evidence>
<comment type="caution">
    <text evidence="1">The sequence shown here is derived from an EMBL/GenBank/DDBJ whole genome shotgun (WGS) entry which is preliminary data.</text>
</comment>
<dbReference type="SUPFAM" id="SSF81383">
    <property type="entry name" value="F-box domain"/>
    <property type="match status" value="1"/>
</dbReference>
<dbReference type="Proteomes" id="UP001196413">
    <property type="component" value="Unassembled WGS sequence"/>
</dbReference>
<proteinExistence type="predicted"/>
<gene>
    <name evidence="1" type="ORF">KIN20_010534</name>
</gene>
<organism evidence="1 2">
    <name type="scientific">Parelaphostrongylus tenuis</name>
    <name type="common">Meningeal worm</name>
    <dbReference type="NCBI Taxonomy" id="148309"/>
    <lineage>
        <taxon>Eukaryota</taxon>
        <taxon>Metazoa</taxon>
        <taxon>Ecdysozoa</taxon>
        <taxon>Nematoda</taxon>
        <taxon>Chromadorea</taxon>
        <taxon>Rhabditida</taxon>
        <taxon>Rhabditina</taxon>
        <taxon>Rhabditomorpha</taxon>
        <taxon>Strongyloidea</taxon>
        <taxon>Metastrongylidae</taxon>
        <taxon>Parelaphostrongylus</taxon>
    </lineage>
</organism>
<keyword evidence="2" id="KW-1185">Reference proteome</keyword>
<accession>A0AAD5M802</accession>
<reference evidence="1" key="1">
    <citation type="submission" date="2021-06" db="EMBL/GenBank/DDBJ databases">
        <title>Parelaphostrongylus tenuis whole genome reference sequence.</title>
        <authorList>
            <person name="Garwood T.J."/>
            <person name="Larsen P.A."/>
            <person name="Fountain-Jones N.M."/>
            <person name="Garbe J.R."/>
            <person name="Macchietto M.G."/>
            <person name="Kania S.A."/>
            <person name="Gerhold R.W."/>
            <person name="Richards J.E."/>
            <person name="Wolf T.M."/>
        </authorList>
    </citation>
    <scope>NUCLEOTIDE SEQUENCE</scope>
    <source>
        <strain evidence="1">MNPRO001-30</strain>
        <tissue evidence="1">Meninges</tissue>
    </source>
</reference>
<evidence type="ECO:0008006" key="3">
    <source>
        <dbReference type="Google" id="ProtNLM"/>
    </source>
</evidence>
<dbReference type="AlphaFoldDB" id="A0AAD5M802"/>